<reference evidence="1 2" key="1">
    <citation type="journal article" date="2017" name="Gigascience">
        <title>Draft genome of the honey bee ectoparasitic mite, Tropilaelaps mercedesae, is shaped by the parasitic life history.</title>
        <authorList>
            <person name="Dong X."/>
            <person name="Armstrong S.D."/>
            <person name="Xia D."/>
            <person name="Makepeace B.L."/>
            <person name="Darby A.C."/>
            <person name="Kadowaki T."/>
        </authorList>
    </citation>
    <scope>NUCLEOTIDE SEQUENCE [LARGE SCALE GENOMIC DNA]</scope>
    <source>
        <strain evidence="1">Wuxi-XJTLU</strain>
    </source>
</reference>
<name>A0A1V9X4K4_9ACAR</name>
<gene>
    <name evidence="1" type="ORF">BIW11_12983</name>
</gene>
<evidence type="ECO:0000313" key="1">
    <source>
        <dbReference type="EMBL" id="OQR68328.1"/>
    </source>
</evidence>
<keyword evidence="2" id="KW-1185">Reference proteome</keyword>
<dbReference type="EMBL" id="MNPL01025236">
    <property type="protein sequence ID" value="OQR68328.1"/>
    <property type="molecule type" value="Genomic_DNA"/>
</dbReference>
<dbReference type="Proteomes" id="UP000192247">
    <property type="component" value="Unassembled WGS sequence"/>
</dbReference>
<feature type="non-terminal residue" evidence="1">
    <location>
        <position position="1"/>
    </location>
</feature>
<protein>
    <submittedName>
        <fullName evidence="1">Uncharacterized protein</fullName>
    </submittedName>
</protein>
<sequence>KSMSWPQHSKSDEIKPHAVEDTWTLPYFSCEYRKWVVSHLSFVITKYRVAILGVDLDVSDIDIDQCDPGSRPHPQTTATLRGFPDASRQDAHLLKWYSKL</sequence>
<accession>A0A1V9X4K4</accession>
<evidence type="ECO:0000313" key="2">
    <source>
        <dbReference type="Proteomes" id="UP000192247"/>
    </source>
</evidence>
<comment type="caution">
    <text evidence="1">The sequence shown here is derived from an EMBL/GenBank/DDBJ whole genome shotgun (WGS) entry which is preliminary data.</text>
</comment>
<dbReference type="OrthoDB" id="2129233at2759"/>
<proteinExistence type="predicted"/>
<dbReference type="AlphaFoldDB" id="A0A1V9X4K4"/>
<organism evidence="1 2">
    <name type="scientific">Tropilaelaps mercedesae</name>
    <dbReference type="NCBI Taxonomy" id="418985"/>
    <lineage>
        <taxon>Eukaryota</taxon>
        <taxon>Metazoa</taxon>
        <taxon>Ecdysozoa</taxon>
        <taxon>Arthropoda</taxon>
        <taxon>Chelicerata</taxon>
        <taxon>Arachnida</taxon>
        <taxon>Acari</taxon>
        <taxon>Parasitiformes</taxon>
        <taxon>Mesostigmata</taxon>
        <taxon>Gamasina</taxon>
        <taxon>Dermanyssoidea</taxon>
        <taxon>Laelapidae</taxon>
        <taxon>Tropilaelaps</taxon>
    </lineage>
</organism>
<dbReference type="InParanoid" id="A0A1V9X4K4"/>